<dbReference type="Pfam" id="PF00849">
    <property type="entry name" value="PseudoU_synth_2"/>
    <property type="match status" value="1"/>
</dbReference>
<gene>
    <name evidence="6" type="ORF">JGI23_00622</name>
</gene>
<dbReference type="GO" id="GO:0003723">
    <property type="term" value="F:RNA binding"/>
    <property type="evidence" value="ECO:0007669"/>
    <property type="project" value="UniProtKB-KW"/>
</dbReference>
<organism evidence="6 7">
    <name type="scientific">Candidatus Chryseopegocella kryptomonas</name>
    <dbReference type="NCBI Taxonomy" id="1633643"/>
    <lineage>
        <taxon>Bacteria</taxon>
        <taxon>Pseudomonadati</taxon>
        <taxon>Candidatus Kryptoniota</taxon>
        <taxon>Candidatus Chryseopegocella</taxon>
    </lineage>
</organism>
<evidence type="ECO:0000259" key="5">
    <source>
        <dbReference type="SMART" id="SM00363"/>
    </source>
</evidence>
<dbReference type="Gene3D" id="3.30.70.580">
    <property type="entry name" value="Pseudouridine synthase I, catalytic domain, N-terminal subdomain"/>
    <property type="match status" value="1"/>
</dbReference>
<dbReference type="AlphaFoldDB" id="A0A0P1MTN3"/>
<dbReference type="InterPro" id="IPR042092">
    <property type="entry name" value="PsdUridine_s_RsuA/RluB/E/F_cat"/>
</dbReference>
<dbReference type="GO" id="GO:0120159">
    <property type="term" value="F:rRNA pseudouridine synthase activity"/>
    <property type="evidence" value="ECO:0007669"/>
    <property type="project" value="UniProtKB-ARBA"/>
</dbReference>
<dbReference type="SMART" id="SM00363">
    <property type="entry name" value="S4"/>
    <property type="match status" value="1"/>
</dbReference>
<dbReference type="NCBIfam" id="TIGR00093">
    <property type="entry name" value="pseudouridine synthase"/>
    <property type="match status" value="1"/>
</dbReference>
<keyword evidence="7" id="KW-1185">Reference proteome</keyword>
<dbReference type="CDD" id="cd02870">
    <property type="entry name" value="PseudoU_synth_RsuA_like"/>
    <property type="match status" value="1"/>
</dbReference>
<accession>A0A0P1MTN3</accession>
<evidence type="ECO:0000256" key="3">
    <source>
        <dbReference type="PROSITE-ProRule" id="PRU00182"/>
    </source>
</evidence>
<dbReference type="Gene3D" id="3.30.70.1560">
    <property type="entry name" value="Alpha-L RNA-binding motif"/>
    <property type="match status" value="1"/>
</dbReference>
<dbReference type="PROSITE" id="PS50889">
    <property type="entry name" value="S4"/>
    <property type="match status" value="1"/>
</dbReference>
<dbReference type="EC" id="5.4.99.-" evidence="4"/>
<evidence type="ECO:0000256" key="4">
    <source>
        <dbReference type="RuleBase" id="RU003887"/>
    </source>
</evidence>
<evidence type="ECO:0000313" key="7">
    <source>
        <dbReference type="Proteomes" id="UP000199197"/>
    </source>
</evidence>
<dbReference type="GO" id="GO:0005829">
    <property type="term" value="C:cytosol"/>
    <property type="evidence" value="ECO:0007669"/>
    <property type="project" value="UniProtKB-ARBA"/>
</dbReference>
<dbReference type="EMBL" id="CZVW01000005">
    <property type="protein sequence ID" value="CUS99197.1"/>
    <property type="molecule type" value="Genomic_DNA"/>
</dbReference>
<keyword evidence="3" id="KW-0694">RNA-binding</keyword>
<dbReference type="PANTHER" id="PTHR47683">
    <property type="entry name" value="PSEUDOURIDINE SYNTHASE FAMILY PROTEIN-RELATED"/>
    <property type="match status" value="1"/>
</dbReference>
<evidence type="ECO:0000256" key="2">
    <source>
        <dbReference type="ARBA" id="ARBA00023235"/>
    </source>
</evidence>
<dbReference type="InterPro" id="IPR050343">
    <property type="entry name" value="RsuA_PseudoU_synthase"/>
</dbReference>
<dbReference type="InterPro" id="IPR036986">
    <property type="entry name" value="S4_RNA-bd_sf"/>
</dbReference>
<dbReference type="CDD" id="cd00165">
    <property type="entry name" value="S4"/>
    <property type="match status" value="1"/>
</dbReference>
<dbReference type="FunFam" id="3.30.70.1560:FF:000001">
    <property type="entry name" value="Pseudouridine synthase"/>
    <property type="match status" value="1"/>
</dbReference>
<feature type="domain" description="RNA-binding S4" evidence="5">
    <location>
        <begin position="5"/>
        <end position="64"/>
    </location>
</feature>
<dbReference type="Pfam" id="PF01479">
    <property type="entry name" value="S4"/>
    <property type="match status" value="1"/>
</dbReference>
<dbReference type="OrthoDB" id="9807213at2"/>
<dbReference type="RefSeq" id="WP_092348340.1">
    <property type="nucleotide sequence ID" value="NZ_CZVW01000005.1"/>
</dbReference>
<keyword evidence="2 4" id="KW-0413">Isomerase</keyword>
<dbReference type="InterPro" id="IPR018496">
    <property type="entry name" value="PsdUridine_synth_RsuA/RluB_CS"/>
</dbReference>
<dbReference type="Proteomes" id="UP000199197">
    <property type="component" value="Unassembled WGS sequence"/>
</dbReference>
<dbReference type="InterPro" id="IPR002942">
    <property type="entry name" value="S4_RNA-bd"/>
</dbReference>
<dbReference type="GO" id="GO:0000455">
    <property type="term" value="P:enzyme-directed rRNA pseudouridine synthesis"/>
    <property type="evidence" value="ECO:0007669"/>
    <property type="project" value="UniProtKB-ARBA"/>
</dbReference>
<dbReference type="InterPro" id="IPR020094">
    <property type="entry name" value="TruA/RsuA/RluB/E/F_N"/>
</dbReference>
<dbReference type="Gene3D" id="3.10.290.10">
    <property type="entry name" value="RNA-binding S4 domain"/>
    <property type="match status" value="1"/>
</dbReference>
<proteinExistence type="inferred from homology"/>
<dbReference type="InterPro" id="IPR006145">
    <property type="entry name" value="PsdUridine_synth_RsuA/RluA"/>
</dbReference>
<evidence type="ECO:0000313" key="6">
    <source>
        <dbReference type="EMBL" id="CUS99197.1"/>
    </source>
</evidence>
<dbReference type="SUPFAM" id="SSF55120">
    <property type="entry name" value="Pseudouridine synthase"/>
    <property type="match status" value="1"/>
</dbReference>
<comment type="similarity">
    <text evidence="1 4">Belongs to the pseudouridine synthase RsuA family.</text>
</comment>
<dbReference type="InterPro" id="IPR000748">
    <property type="entry name" value="PsdUridine_synth_RsuA/RluB/E/F"/>
</dbReference>
<name>A0A0P1MTN3_9BACT</name>
<reference evidence="7" key="1">
    <citation type="submission" date="2015-11" db="EMBL/GenBank/DDBJ databases">
        <authorList>
            <person name="Varghese N."/>
        </authorList>
    </citation>
    <scope>NUCLEOTIDE SEQUENCE [LARGE SCALE GENOMIC DNA]</scope>
    <source>
        <strain evidence="7">JGI-23</strain>
    </source>
</reference>
<sequence>MKRGVSLERAISKLGYASRKIARELITQGKVKVNSKTIENPSFRVDLKKDKIEINGEILKPKEKIYIIFNKPKGVVTTRKDELGRKTIYDFIKLDTWVAPAGRLDKDTGGLLILTNDNKFADFITNPDSKVSKTYLVKLNKKIKPEDLLKLQIGIEIEIEGETYTTLPAKVKVIKTNPKTCWVEIQIVEGKNRQIRKMFEKLGYKVDTLIRTKIGNFEDKSLKPGEWRFLKKEELKQIAPNYFK</sequence>
<dbReference type="InterPro" id="IPR020103">
    <property type="entry name" value="PsdUridine_synth_cat_dom_sf"/>
</dbReference>
<dbReference type="PANTHER" id="PTHR47683:SF2">
    <property type="entry name" value="RNA-BINDING S4 DOMAIN-CONTAINING PROTEIN"/>
    <property type="match status" value="1"/>
</dbReference>
<evidence type="ECO:0000256" key="1">
    <source>
        <dbReference type="ARBA" id="ARBA00008348"/>
    </source>
</evidence>
<protein>
    <recommendedName>
        <fullName evidence="4">Pseudouridine synthase</fullName>
        <ecNumber evidence="4">5.4.99.-</ecNumber>
    </recommendedName>
</protein>
<dbReference type="PROSITE" id="PS01149">
    <property type="entry name" value="PSI_RSU"/>
    <property type="match status" value="1"/>
</dbReference>
<dbReference type="SUPFAM" id="SSF55174">
    <property type="entry name" value="Alpha-L RNA-binding motif"/>
    <property type="match status" value="1"/>
</dbReference>